<comment type="caution">
    <text evidence="2">The sequence shown here is derived from an EMBL/GenBank/DDBJ whole genome shotgun (WGS) entry which is preliminary data.</text>
</comment>
<name>A0ABD3NCA0_9STRA</name>
<protein>
    <recommendedName>
        <fullName evidence="1">A to I editase domain-containing protein</fullName>
    </recommendedName>
</protein>
<dbReference type="InterPro" id="IPR002466">
    <property type="entry name" value="A_deamin"/>
</dbReference>
<organism evidence="2 3">
    <name type="scientific">Cyclotella atomus</name>
    <dbReference type="NCBI Taxonomy" id="382360"/>
    <lineage>
        <taxon>Eukaryota</taxon>
        <taxon>Sar</taxon>
        <taxon>Stramenopiles</taxon>
        <taxon>Ochrophyta</taxon>
        <taxon>Bacillariophyta</taxon>
        <taxon>Coscinodiscophyceae</taxon>
        <taxon>Thalassiosirophycidae</taxon>
        <taxon>Stephanodiscales</taxon>
        <taxon>Stephanodiscaceae</taxon>
        <taxon>Cyclotella</taxon>
    </lineage>
</organism>
<dbReference type="AlphaFoldDB" id="A0ABD3NCA0"/>
<dbReference type="Proteomes" id="UP001530400">
    <property type="component" value="Unassembled WGS sequence"/>
</dbReference>
<dbReference type="PANTHER" id="PTHR10910:SF62">
    <property type="entry name" value="AT07585P-RELATED"/>
    <property type="match status" value="1"/>
</dbReference>
<proteinExistence type="predicted"/>
<evidence type="ECO:0000259" key="1">
    <source>
        <dbReference type="PROSITE" id="PS50141"/>
    </source>
</evidence>
<keyword evidence="3" id="KW-1185">Reference proteome</keyword>
<dbReference type="Pfam" id="PF02137">
    <property type="entry name" value="A_deamin"/>
    <property type="match status" value="2"/>
</dbReference>
<reference evidence="2 3" key="1">
    <citation type="submission" date="2024-10" db="EMBL/GenBank/DDBJ databases">
        <title>Updated reference genomes for cyclostephanoid diatoms.</title>
        <authorList>
            <person name="Roberts W.R."/>
            <person name="Alverson A.J."/>
        </authorList>
    </citation>
    <scope>NUCLEOTIDE SEQUENCE [LARGE SCALE GENOMIC DNA]</scope>
    <source>
        <strain evidence="2 3">AJA010-31</strain>
    </source>
</reference>
<dbReference type="SMART" id="SM00552">
    <property type="entry name" value="ADEAMc"/>
    <property type="match status" value="1"/>
</dbReference>
<sequence length="534" mass="59809">MQVHSEGAVRHAEKRRHGTCEFANRMARLALEKYEATVPKSYRDVHKQTCVAAIVACFSSLDDETPLSHGSASGLQNYRSDHMQVMGLGVGTKFLSSIILREERNNCTRIRDCHAEVLARRAFRRQLLHEIKAYLNDTPLADTWYVPVLERIEHGDQLTESEAKRLKPCTADNDDQKNDRRHKYRLKPGVTLHFYASSAPCGNATLKKFVKMEKETFDSLLPPNQWPQQMHTPIAAHSLRLGQFALLVKKDSSSQVSADDTSDDMTLALSKPISSTTENGSGAASTDELQATNNLMAKPKAKQWPYRQDDSWCPPSCSITNYNKGSIHSCSDKICRWNCLGLQGSLLMSLLEEPLYMTTLTVGRKFSKATCQRAVCCRAEGFKTSESKYRLNHPVLMETNVYMDETGTHSMEGVKVIGQDAAFDASNSCWVWWPGKSASSLYAAECIDGKTGFTVEYDKPSTASEVSEISNQSYVSSVLEILSQRCSSAESAHEIDLIELASLKQQLSPDYQAAKATLLRHRVFREWSCRHKPT</sequence>
<accession>A0ABD3NCA0</accession>
<evidence type="ECO:0000313" key="2">
    <source>
        <dbReference type="EMBL" id="KAL3773612.1"/>
    </source>
</evidence>
<dbReference type="EMBL" id="JALLPJ020001227">
    <property type="protein sequence ID" value="KAL3773612.1"/>
    <property type="molecule type" value="Genomic_DNA"/>
</dbReference>
<evidence type="ECO:0000313" key="3">
    <source>
        <dbReference type="Proteomes" id="UP001530400"/>
    </source>
</evidence>
<feature type="domain" description="A to I editase" evidence="1">
    <location>
        <begin position="87"/>
        <end position="518"/>
    </location>
</feature>
<gene>
    <name evidence="2" type="ORF">ACHAWO_010808</name>
</gene>
<dbReference type="PANTHER" id="PTHR10910">
    <property type="entry name" value="EUKARYOTE SPECIFIC DSRNA BINDING PROTEIN"/>
    <property type="match status" value="1"/>
</dbReference>
<dbReference type="PROSITE" id="PS50141">
    <property type="entry name" value="A_DEAMIN_EDITASE"/>
    <property type="match status" value="1"/>
</dbReference>